<keyword evidence="4 6" id="KW-0456">Lyase</keyword>
<evidence type="ECO:0008006" key="9">
    <source>
        <dbReference type="Google" id="ProtNLM"/>
    </source>
</evidence>
<evidence type="ECO:0000256" key="5">
    <source>
        <dbReference type="PIRSR" id="PIRSR602129-50"/>
    </source>
</evidence>
<keyword evidence="8" id="KW-1185">Reference proteome</keyword>
<feature type="modified residue" description="N6-(pyridoxal phosphate)lysine" evidence="5">
    <location>
        <position position="303"/>
    </location>
</feature>
<evidence type="ECO:0000256" key="3">
    <source>
        <dbReference type="ARBA" id="ARBA00022898"/>
    </source>
</evidence>
<protein>
    <recommendedName>
        <fullName evidence="9">Dopa decarboxylase</fullName>
    </recommendedName>
</protein>
<sequence>MDSNDFREFGKAMIDYIADYMENIRNRDVLPSVTPGYLENQIPKETPVEGDNWKDVLHDVEKLIMPGVTHWHSPHFHAYYPTSQSYPSIVGEMLSAGIGCVGFSWMASPACTELEVITMNWLGKLLGLPEQFLNCSEGPGGGVIQGSASESTLVALLAAKERVVRLVKQNNPSLSEGDIKGKLVAYTSDQANSSVEKSGILASIPMIHLPSDNNGSLRGDILREAIRKDKEAGLIPCYVVANLGTTGTCAFDNLEELGVVCNEEEVWLHVDAAYAGAAFVCPEYRHLMKGVELCDSFTFNPHKWMLVNFDCSALWVKDARYLVEAFNVDRIYLQHQHEGNAPDYRHWQIPLGRRFRALKLWFVLRIYGTEGIRQHIRHHINLAKHFEQLVHNDARFEVLTSSLGLICFRLQGEDSLTKELLEKITANKKLYLIPCYTQQKYVIRFVVCSRITTNEDINCSWAEIVSQANTIVPYPTDKSSIMQEPKKQDYLNLSKYNEPSVNVNEKSK</sequence>
<dbReference type="PANTHER" id="PTHR11999">
    <property type="entry name" value="GROUP II PYRIDOXAL-5-PHOSPHATE DECARBOXYLASE"/>
    <property type="match status" value="1"/>
</dbReference>
<dbReference type="InterPro" id="IPR002129">
    <property type="entry name" value="PyrdxlP-dep_de-COase"/>
</dbReference>
<dbReference type="PROSITE" id="PS00392">
    <property type="entry name" value="DDC_GAD_HDC_YDC"/>
    <property type="match status" value="1"/>
</dbReference>
<dbReference type="FunFam" id="1.20.1340.10:FF:000001">
    <property type="entry name" value="Histidine decarboxylase"/>
    <property type="match status" value="1"/>
</dbReference>
<dbReference type="GO" id="GO:0005737">
    <property type="term" value="C:cytoplasm"/>
    <property type="evidence" value="ECO:0007669"/>
    <property type="project" value="TreeGrafter"/>
</dbReference>
<dbReference type="InterPro" id="IPR010977">
    <property type="entry name" value="Aromatic_deC"/>
</dbReference>
<accession>A0AAN7VKD7</accession>
<dbReference type="InterPro" id="IPR015421">
    <property type="entry name" value="PyrdxlP-dep_Trfase_major"/>
</dbReference>
<evidence type="ECO:0000256" key="6">
    <source>
        <dbReference type="RuleBase" id="RU000382"/>
    </source>
</evidence>
<dbReference type="PANTHER" id="PTHR11999:SF60">
    <property type="entry name" value="3,4-DIHYDROXYPHENYLACETALDEHYDE SYNTHASE"/>
    <property type="match status" value="1"/>
</dbReference>
<dbReference type="Gene3D" id="3.40.640.10">
    <property type="entry name" value="Type I PLP-dependent aspartate aminotransferase-like (Major domain)"/>
    <property type="match status" value="1"/>
</dbReference>
<reference evidence="7 8" key="1">
    <citation type="journal article" date="2024" name="Insects">
        <title>An Improved Chromosome-Level Genome Assembly of the Firefly Pyrocoelia pectoralis.</title>
        <authorList>
            <person name="Fu X."/>
            <person name="Meyer-Rochow V.B."/>
            <person name="Ballantyne L."/>
            <person name="Zhu X."/>
        </authorList>
    </citation>
    <scope>NUCLEOTIDE SEQUENCE [LARGE SCALE GENOMIC DNA]</scope>
    <source>
        <strain evidence="7">XCY_ONT2</strain>
    </source>
</reference>
<dbReference type="Pfam" id="PF00282">
    <property type="entry name" value="Pyridoxal_deC"/>
    <property type="match status" value="1"/>
</dbReference>
<comment type="caution">
    <text evidence="7">The sequence shown here is derived from an EMBL/GenBank/DDBJ whole genome shotgun (WGS) entry which is preliminary data.</text>
</comment>
<dbReference type="Gene3D" id="3.90.1150.10">
    <property type="entry name" value="Aspartate Aminotransferase, domain 1"/>
    <property type="match status" value="1"/>
</dbReference>
<dbReference type="CDD" id="cd06450">
    <property type="entry name" value="DOPA_deC_like"/>
    <property type="match status" value="1"/>
</dbReference>
<proteinExistence type="inferred from homology"/>
<dbReference type="GO" id="GO:0006520">
    <property type="term" value="P:amino acid metabolic process"/>
    <property type="evidence" value="ECO:0007669"/>
    <property type="project" value="InterPro"/>
</dbReference>
<evidence type="ECO:0000256" key="2">
    <source>
        <dbReference type="ARBA" id="ARBA00009533"/>
    </source>
</evidence>
<evidence type="ECO:0000256" key="1">
    <source>
        <dbReference type="ARBA" id="ARBA00001933"/>
    </source>
</evidence>
<comment type="cofactor">
    <cofactor evidence="1 5 6">
        <name>pyridoxal 5'-phosphate</name>
        <dbReference type="ChEBI" id="CHEBI:597326"/>
    </cofactor>
</comment>
<dbReference type="AlphaFoldDB" id="A0AAN7VKD7"/>
<dbReference type="SUPFAM" id="SSF53383">
    <property type="entry name" value="PLP-dependent transferases"/>
    <property type="match status" value="1"/>
</dbReference>
<evidence type="ECO:0000313" key="8">
    <source>
        <dbReference type="Proteomes" id="UP001329430"/>
    </source>
</evidence>
<dbReference type="EMBL" id="JAVRBK010000003">
    <property type="protein sequence ID" value="KAK5646651.1"/>
    <property type="molecule type" value="Genomic_DNA"/>
</dbReference>
<dbReference type="PRINTS" id="PR00800">
    <property type="entry name" value="YHDCRBOXLASE"/>
</dbReference>
<dbReference type="GO" id="GO:0006584">
    <property type="term" value="P:catecholamine metabolic process"/>
    <property type="evidence" value="ECO:0007669"/>
    <property type="project" value="TreeGrafter"/>
</dbReference>
<comment type="similarity">
    <text evidence="2 6">Belongs to the group II decarboxylase family.</text>
</comment>
<dbReference type="GO" id="GO:0004058">
    <property type="term" value="F:aromatic-L-amino-acid decarboxylase activity"/>
    <property type="evidence" value="ECO:0007669"/>
    <property type="project" value="TreeGrafter"/>
</dbReference>
<evidence type="ECO:0000313" key="7">
    <source>
        <dbReference type="EMBL" id="KAK5646651.1"/>
    </source>
</evidence>
<dbReference type="Proteomes" id="UP001329430">
    <property type="component" value="Chromosome 3"/>
</dbReference>
<evidence type="ECO:0000256" key="4">
    <source>
        <dbReference type="ARBA" id="ARBA00023239"/>
    </source>
</evidence>
<dbReference type="InterPro" id="IPR015422">
    <property type="entry name" value="PyrdxlP-dep_Trfase_small"/>
</dbReference>
<dbReference type="GO" id="GO:0019752">
    <property type="term" value="P:carboxylic acid metabolic process"/>
    <property type="evidence" value="ECO:0007669"/>
    <property type="project" value="InterPro"/>
</dbReference>
<dbReference type="Gene3D" id="1.20.1340.10">
    <property type="entry name" value="dopa decarboxylase, N-terminal domain"/>
    <property type="match status" value="1"/>
</dbReference>
<keyword evidence="3 5" id="KW-0663">Pyridoxal phosphate</keyword>
<gene>
    <name evidence="7" type="ORF">RI129_005115</name>
</gene>
<dbReference type="FunFam" id="3.40.640.10:FF:000025">
    <property type="entry name" value="Histidine decarboxylase"/>
    <property type="match status" value="1"/>
</dbReference>
<organism evidence="7 8">
    <name type="scientific">Pyrocoelia pectoralis</name>
    <dbReference type="NCBI Taxonomy" id="417401"/>
    <lineage>
        <taxon>Eukaryota</taxon>
        <taxon>Metazoa</taxon>
        <taxon>Ecdysozoa</taxon>
        <taxon>Arthropoda</taxon>
        <taxon>Hexapoda</taxon>
        <taxon>Insecta</taxon>
        <taxon>Pterygota</taxon>
        <taxon>Neoptera</taxon>
        <taxon>Endopterygota</taxon>
        <taxon>Coleoptera</taxon>
        <taxon>Polyphaga</taxon>
        <taxon>Elateriformia</taxon>
        <taxon>Elateroidea</taxon>
        <taxon>Lampyridae</taxon>
        <taxon>Lampyrinae</taxon>
        <taxon>Pyrocoelia</taxon>
    </lineage>
</organism>
<dbReference type="GO" id="GO:0030170">
    <property type="term" value="F:pyridoxal phosphate binding"/>
    <property type="evidence" value="ECO:0007669"/>
    <property type="project" value="InterPro"/>
</dbReference>
<name>A0AAN7VKD7_9COLE</name>
<dbReference type="InterPro" id="IPR015424">
    <property type="entry name" value="PyrdxlP-dep_Trfase"/>
</dbReference>
<dbReference type="InterPro" id="IPR021115">
    <property type="entry name" value="Pyridoxal-P_BS"/>
</dbReference>